<reference evidence="1" key="1">
    <citation type="submission" date="2019-06" db="EMBL/GenBank/DDBJ databases">
        <authorList>
            <consortium name="Wellcome Sanger Institute Data Sharing"/>
        </authorList>
    </citation>
    <scope>NUCLEOTIDE SEQUENCE [LARGE SCALE GENOMIC DNA]</scope>
</reference>
<dbReference type="Proteomes" id="UP000472267">
    <property type="component" value="Chromosome 9"/>
</dbReference>
<evidence type="ECO:0000313" key="1">
    <source>
        <dbReference type="Ensembl" id="ENSSFAP00005016141.1"/>
    </source>
</evidence>
<name>A0A672GBC4_SALFA</name>
<evidence type="ECO:0000313" key="2">
    <source>
        <dbReference type="Proteomes" id="UP000472267"/>
    </source>
</evidence>
<dbReference type="Ensembl" id="ENSSFAT00005016784.1">
    <property type="protein sequence ID" value="ENSSFAP00005016141.1"/>
    <property type="gene ID" value="ENSSFAG00005008584.1"/>
</dbReference>
<dbReference type="InParanoid" id="A0A672GBC4"/>
<dbReference type="AlphaFoldDB" id="A0A672GBC4"/>
<reference evidence="1" key="2">
    <citation type="submission" date="2025-08" db="UniProtKB">
        <authorList>
            <consortium name="Ensembl"/>
        </authorList>
    </citation>
    <scope>IDENTIFICATION</scope>
</reference>
<accession>A0A672GBC4</accession>
<protein>
    <submittedName>
        <fullName evidence="1">Uncharacterized protein</fullName>
    </submittedName>
</protein>
<organism evidence="1 2">
    <name type="scientific">Salarias fasciatus</name>
    <name type="common">Jewelled blenny</name>
    <name type="synonym">Blennius fasciatus</name>
    <dbReference type="NCBI Taxonomy" id="181472"/>
    <lineage>
        <taxon>Eukaryota</taxon>
        <taxon>Metazoa</taxon>
        <taxon>Chordata</taxon>
        <taxon>Craniata</taxon>
        <taxon>Vertebrata</taxon>
        <taxon>Euteleostomi</taxon>
        <taxon>Actinopterygii</taxon>
        <taxon>Neopterygii</taxon>
        <taxon>Teleostei</taxon>
        <taxon>Neoteleostei</taxon>
        <taxon>Acanthomorphata</taxon>
        <taxon>Ovalentaria</taxon>
        <taxon>Blenniimorphae</taxon>
        <taxon>Blenniiformes</taxon>
        <taxon>Blennioidei</taxon>
        <taxon>Blenniidae</taxon>
        <taxon>Salariinae</taxon>
        <taxon>Salarias</taxon>
    </lineage>
</organism>
<reference evidence="1" key="3">
    <citation type="submission" date="2025-09" db="UniProtKB">
        <authorList>
            <consortium name="Ensembl"/>
        </authorList>
    </citation>
    <scope>IDENTIFICATION</scope>
</reference>
<sequence>PFRKKTVLPPPSAGCVLTLFLKVQFWLRIVSHSTHGYATIHHPPTPAPPDTKHQIQMRAPAGLIELSFVLSAITPPDA</sequence>
<proteinExistence type="predicted"/>
<keyword evidence="2" id="KW-1185">Reference proteome</keyword>